<gene>
    <name evidence="3" type="ORF">HGA13_08285</name>
</gene>
<feature type="transmembrane region" description="Helical" evidence="1">
    <location>
        <begin position="252"/>
        <end position="274"/>
    </location>
</feature>
<evidence type="ECO:0000256" key="1">
    <source>
        <dbReference type="SAM" id="Phobius"/>
    </source>
</evidence>
<dbReference type="NCBIfam" id="NF038012">
    <property type="entry name" value="DMT_1"/>
    <property type="match status" value="1"/>
</dbReference>
<evidence type="ECO:0000313" key="4">
    <source>
        <dbReference type="Proteomes" id="UP000565715"/>
    </source>
</evidence>
<dbReference type="PANTHER" id="PTHR40761:SF1">
    <property type="entry name" value="CONSERVED INTEGRAL MEMBRANE ALANINE VALINE AND LEUCINE RICH PROTEIN-RELATED"/>
    <property type="match status" value="1"/>
</dbReference>
<keyword evidence="1" id="KW-1133">Transmembrane helix</keyword>
<dbReference type="Proteomes" id="UP000565715">
    <property type="component" value="Unassembled WGS sequence"/>
</dbReference>
<proteinExistence type="predicted"/>
<dbReference type="PANTHER" id="PTHR40761">
    <property type="entry name" value="CONSERVED INTEGRAL MEMBRANE ALANINE VALINE AND LEUCINE RICH PROTEIN-RELATED"/>
    <property type="match status" value="1"/>
</dbReference>
<accession>A0A846XEB4</accession>
<keyword evidence="1" id="KW-0472">Membrane</keyword>
<evidence type="ECO:0000256" key="2">
    <source>
        <dbReference type="SAM" id="SignalP"/>
    </source>
</evidence>
<keyword evidence="1" id="KW-0812">Transmembrane</keyword>
<feature type="signal peptide" evidence="2">
    <location>
        <begin position="1"/>
        <end position="22"/>
    </location>
</feature>
<evidence type="ECO:0000313" key="3">
    <source>
        <dbReference type="EMBL" id="NKY33066.1"/>
    </source>
</evidence>
<sequence>MSNHTAAAVLCALLAALLFAVAAVAQQRAAAAVPEEAALIGSLVRNPRWWAGLIGDIGGYALQVAALALGAVLLVQPILVSALVFALPLSARLNNRRVPPGTWATALALAAALACFLIVGDPTKGNTDAPLRDWLVPLAVLLGLIAAATAGGIVAADPARRALLLGAASGSLYGLAAALTSYVTGLFEHGVGHVLGAWQTWALVASGVTGVYLQQRAYQAGPLPASLPAVMIAEPLAAAFLGLTVLDERFRTGTVGLVITSLAVVVMCATTITLSRSQAAT</sequence>
<comment type="caution">
    <text evidence="3">The sequence shown here is derived from an EMBL/GenBank/DDBJ whole genome shotgun (WGS) entry which is preliminary data.</text>
</comment>
<feature type="transmembrane region" description="Helical" evidence="1">
    <location>
        <begin position="195"/>
        <end position="213"/>
    </location>
</feature>
<dbReference type="EMBL" id="JAAXOO010000002">
    <property type="protein sequence ID" value="NKY33066.1"/>
    <property type="molecule type" value="Genomic_DNA"/>
</dbReference>
<dbReference type="RefSeq" id="WP_068040508.1">
    <property type="nucleotide sequence ID" value="NZ_JAAXOO010000002.1"/>
</dbReference>
<dbReference type="AlphaFoldDB" id="A0A846XEB4"/>
<feature type="transmembrane region" description="Helical" evidence="1">
    <location>
        <begin position="101"/>
        <end position="119"/>
    </location>
</feature>
<feature type="transmembrane region" description="Helical" evidence="1">
    <location>
        <begin position="61"/>
        <end position="89"/>
    </location>
</feature>
<feature type="transmembrane region" description="Helical" evidence="1">
    <location>
        <begin position="134"/>
        <end position="155"/>
    </location>
</feature>
<protein>
    <submittedName>
        <fullName evidence="3">DMT family transporter</fullName>
    </submittedName>
</protein>
<feature type="transmembrane region" description="Helical" evidence="1">
    <location>
        <begin position="162"/>
        <end position="183"/>
    </location>
</feature>
<feature type="transmembrane region" description="Helical" evidence="1">
    <location>
        <begin position="225"/>
        <end position="246"/>
    </location>
</feature>
<keyword evidence="2" id="KW-0732">Signal</keyword>
<organism evidence="3 4">
    <name type="scientific">Nocardia speluncae</name>
    <dbReference type="NCBI Taxonomy" id="419477"/>
    <lineage>
        <taxon>Bacteria</taxon>
        <taxon>Bacillati</taxon>
        <taxon>Actinomycetota</taxon>
        <taxon>Actinomycetes</taxon>
        <taxon>Mycobacteriales</taxon>
        <taxon>Nocardiaceae</taxon>
        <taxon>Nocardia</taxon>
    </lineage>
</organism>
<reference evidence="3 4" key="1">
    <citation type="submission" date="2020-04" db="EMBL/GenBank/DDBJ databases">
        <title>MicrobeNet Type strains.</title>
        <authorList>
            <person name="Nicholson A.C."/>
        </authorList>
    </citation>
    <scope>NUCLEOTIDE SEQUENCE [LARGE SCALE GENOMIC DNA]</scope>
    <source>
        <strain evidence="3 4">DSM 45078</strain>
    </source>
</reference>
<keyword evidence="4" id="KW-1185">Reference proteome</keyword>
<feature type="chain" id="PRO_5038667066" evidence="2">
    <location>
        <begin position="23"/>
        <end position="281"/>
    </location>
</feature>
<name>A0A846XEB4_9NOCA</name>